<evidence type="ECO:0000313" key="1">
    <source>
        <dbReference type="EMBL" id="KKK93090.1"/>
    </source>
</evidence>
<dbReference type="AlphaFoldDB" id="A0A0F9A4K2"/>
<dbReference type="EMBL" id="LAZR01047922">
    <property type="protein sequence ID" value="KKK93090.1"/>
    <property type="molecule type" value="Genomic_DNA"/>
</dbReference>
<reference evidence="1" key="1">
    <citation type="journal article" date="2015" name="Nature">
        <title>Complex archaea that bridge the gap between prokaryotes and eukaryotes.</title>
        <authorList>
            <person name="Spang A."/>
            <person name="Saw J.H."/>
            <person name="Jorgensen S.L."/>
            <person name="Zaremba-Niedzwiedzka K."/>
            <person name="Martijn J."/>
            <person name="Lind A.E."/>
            <person name="van Eijk R."/>
            <person name="Schleper C."/>
            <person name="Guy L."/>
            <person name="Ettema T.J."/>
        </authorList>
    </citation>
    <scope>NUCLEOTIDE SEQUENCE</scope>
</reference>
<organism evidence="1">
    <name type="scientific">marine sediment metagenome</name>
    <dbReference type="NCBI Taxonomy" id="412755"/>
    <lineage>
        <taxon>unclassified sequences</taxon>
        <taxon>metagenomes</taxon>
        <taxon>ecological metagenomes</taxon>
    </lineage>
</organism>
<sequence length="225" mass="26010">MKYRIVLIVVLILLPLICPAQEMKLPVFFLYYDCGLGSEEITPEEGEEEEIEASSQRHKVTLRIKEEWSDEVTTNLYTAVSRKEYFLQSGSYSYFYLNPDVAWEITDRIKWYTGFRSKFTFYDELDSDGLSKDFTSLLAKTNFTFKPVDKLKIIPSFQSVFDLYQNEAKTQTTQTFGLSITSTIDNVRVGGRYKGILRSSLGEESAVPLRFNNEFGVNVNWDPNK</sequence>
<accession>A0A0F9A4K2</accession>
<comment type="caution">
    <text evidence="1">The sequence shown here is derived from an EMBL/GenBank/DDBJ whole genome shotgun (WGS) entry which is preliminary data.</text>
</comment>
<protein>
    <recommendedName>
        <fullName evidence="2">DUF481 domain-containing protein</fullName>
    </recommendedName>
</protein>
<name>A0A0F9A4K2_9ZZZZ</name>
<proteinExistence type="predicted"/>
<evidence type="ECO:0008006" key="2">
    <source>
        <dbReference type="Google" id="ProtNLM"/>
    </source>
</evidence>
<gene>
    <name evidence="1" type="ORF">LCGC14_2696350</name>
</gene>